<comment type="caution">
    <text evidence="1">The sequence shown here is derived from an EMBL/GenBank/DDBJ whole genome shotgun (WGS) entry which is preliminary data.</text>
</comment>
<name>A0AAW9JQC6_9ENTE</name>
<gene>
    <name evidence="1" type="ORF">U1294_06350</name>
</gene>
<organism evidence="1 2">
    <name type="scientific">Enterococcus cecorum</name>
    <dbReference type="NCBI Taxonomy" id="44008"/>
    <lineage>
        <taxon>Bacteria</taxon>
        <taxon>Bacillati</taxon>
        <taxon>Bacillota</taxon>
        <taxon>Bacilli</taxon>
        <taxon>Lactobacillales</taxon>
        <taxon>Enterococcaceae</taxon>
        <taxon>Enterococcus</taxon>
    </lineage>
</organism>
<dbReference type="SUPFAM" id="SSF56672">
    <property type="entry name" value="DNA/RNA polymerases"/>
    <property type="match status" value="1"/>
</dbReference>
<dbReference type="RefSeq" id="WP_322378633.1">
    <property type="nucleotide sequence ID" value="NZ_JAXOGH010000010.1"/>
</dbReference>
<evidence type="ECO:0008006" key="3">
    <source>
        <dbReference type="Google" id="ProtNLM"/>
    </source>
</evidence>
<dbReference type="InterPro" id="IPR023211">
    <property type="entry name" value="DNA_pol_palm_dom_sf"/>
</dbReference>
<evidence type="ECO:0000313" key="1">
    <source>
        <dbReference type="EMBL" id="MDZ5597844.1"/>
    </source>
</evidence>
<sequence>MFIFYWLFQHEEKWLAVFKQDNTFIYAEDKESLEKALSSAQILVSYGNYQSSDKFLAKILSDGKSDYLQQYLSIDLSQEIKNRTIEEIGYYLNLDIKAKTPKEFCEKRIAICERIFEEREEYLETKFEIVEEFKLPARAITYTRARLAAELLKAKKMPKRPNILFFKYDKYLPKNELPQQLVDFYHDMSEKYKCDQEEKYKNDKLKMTIANLTHTFGVGGVHAAKEKYHEKGLFLLIDINQFFPTIIKNNDLLAVGVQDKQMFEHLYQKKVETNKLTYKILINAINGAMNTQFSNLYDPQKYYSVTVNGQLIITHLIKLLEGFYEDLIQTNTDGIVIKIKHEMAQIIQEILDLWCEHFHQKAKVKVIEEIWQKDVNNYIFKMQDGSYVRKGIFAEQNYLSANTPVVYEGMFECLVHGVKPQKYVVDAFKNGNLSKFQYVGKLQGDFECIEHQVGDTYRKLNNTIHGVATTNKAFGGVYQVKNDMHSKLPGSPEHFMRMDQAKKSDIDVKWYVKQIEKNMF</sequence>
<protein>
    <recommendedName>
        <fullName evidence="3">DNA-directed DNA polymerase</fullName>
    </recommendedName>
</protein>
<evidence type="ECO:0000313" key="2">
    <source>
        <dbReference type="Proteomes" id="UP001290582"/>
    </source>
</evidence>
<reference evidence="1" key="1">
    <citation type="submission" date="2023-12" db="EMBL/GenBank/DDBJ databases">
        <title>Molecular genomic analyses of Enterococcus cecorum from sepsis oubreaks in broilers.</title>
        <authorList>
            <person name="Rhoads D."/>
            <person name="Alrubaye A."/>
        </authorList>
    </citation>
    <scope>NUCLEOTIDE SEQUENCE</scope>
    <source>
        <strain evidence="1">1755</strain>
    </source>
</reference>
<dbReference type="EMBL" id="JAXOGL010000008">
    <property type="protein sequence ID" value="MDZ5597844.1"/>
    <property type="molecule type" value="Genomic_DNA"/>
</dbReference>
<dbReference type="Proteomes" id="UP001290582">
    <property type="component" value="Unassembled WGS sequence"/>
</dbReference>
<dbReference type="Gene3D" id="3.90.1600.10">
    <property type="entry name" value="Palm domain of DNA polymerase"/>
    <property type="match status" value="1"/>
</dbReference>
<proteinExistence type="predicted"/>
<accession>A0AAW9JQC6</accession>
<dbReference type="AlphaFoldDB" id="A0AAW9JQC6"/>
<dbReference type="InterPro" id="IPR043502">
    <property type="entry name" value="DNA/RNA_pol_sf"/>
</dbReference>